<dbReference type="PROSITE" id="PS50995">
    <property type="entry name" value="HTH_MARR_2"/>
    <property type="match status" value="1"/>
</dbReference>
<sequence>MSQMLDRLENAGLITRFADTADARVRIIRLTDQGQNMFHQSESKFFQKLAGPLGYLTPEEQQFLIMLLEKLVKHFPQQNND</sequence>
<dbReference type="GO" id="GO:0003677">
    <property type="term" value="F:DNA binding"/>
    <property type="evidence" value="ECO:0007669"/>
    <property type="project" value="UniProtKB-KW"/>
</dbReference>
<keyword evidence="6" id="KW-1185">Reference proteome</keyword>
<organism evidence="5 6">
    <name type="scientific">Sporomusa ovata</name>
    <dbReference type="NCBI Taxonomy" id="2378"/>
    <lineage>
        <taxon>Bacteria</taxon>
        <taxon>Bacillati</taxon>
        <taxon>Bacillota</taxon>
        <taxon>Negativicutes</taxon>
        <taxon>Selenomonadales</taxon>
        <taxon>Sporomusaceae</taxon>
        <taxon>Sporomusa</taxon>
    </lineage>
</organism>
<dbReference type="GO" id="GO:0003700">
    <property type="term" value="F:DNA-binding transcription factor activity"/>
    <property type="evidence" value="ECO:0007669"/>
    <property type="project" value="InterPro"/>
</dbReference>
<dbReference type="PANTHER" id="PTHR42756:SF1">
    <property type="entry name" value="TRANSCRIPTIONAL REPRESSOR OF EMRAB OPERON"/>
    <property type="match status" value="1"/>
</dbReference>
<evidence type="ECO:0000256" key="1">
    <source>
        <dbReference type="ARBA" id="ARBA00023015"/>
    </source>
</evidence>
<dbReference type="InterPro" id="IPR036390">
    <property type="entry name" value="WH_DNA-bd_sf"/>
</dbReference>
<dbReference type="Gene3D" id="1.10.10.10">
    <property type="entry name" value="Winged helix-like DNA-binding domain superfamily/Winged helix DNA-binding domain"/>
    <property type="match status" value="1"/>
</dbReference>
<evidence type="ECO:0000256" key="2">
    <source>
        <dbReference type="ARBA" id="ARBA00023125"/>
    </source>
</evidence>
<dbReference type="InterPro" id="IPR000835">
    <property type="entry name" value="HTH_MarR-typ"/>
</dbReference>
<protein>
    <recommendedName>
        <fullName evidence="4">HTH marR-type domain-containing protein</fullName>
    </recommendedName>
</protein>
<accession>A0A0U1KSK3</accession>
<dbReference type="InterPro" id="IPR036388">
    <property type="entry name" value="WH-like_DNA-bd_sf"/>
</dbReference>
<dbReference type="EMBL" id="CTRP01000002">
    <property type="protein sequence ID" value="CQR70099.1"/>
    <property type="molecule type" value="Genomic_DNA"/>
</dbReference>
<reference evidence="6" key="1">
    <citation type="submission" date="2015-03" db="EMBL/GenBank/DDBJ databases">
        <authorList>
            <person name="Nijsse Bart"/>
        </authorList>
    </citation>
    <scope>NUCLEOTIDE SEQUENCE [LARGE SCALE GENOMIC DNA]</scope>
</reference>
<keyword evidence="3" id="KW-0804">Transcription</keyword>
<dbReference type="PANTHER" id="PTHR42756">
    <property type="entry name" value="TRANSCRIPTIONAL REGULATOR, MARR"/>
    <property type="match status" value="1"/>
</dbReference>
<keyword evidence="1" id="KW-0805">Transcription regulation</keyword>
<name>A0A0U1KSK3_9FIRM</name>
<gene>
    <name evidence="5" type="ORF">SpAn4DRAFT_4611</name>
</gene>
<proteinExistence type="predicted"/>
<evidence type="ECO:0000256" key="3">
    <source>
        <dbReference type="ARBA" id="ARBA00023163"/>
    </source>
</evidence>
<evidence type="ECO:0000259" key="4">
    <source>
        <dbReference type="PROSITE" id="PS50995"/>
    </source>
</evidence>
<feature type="domain" description="HTH marR-type" evidence="4">
    <location>
        <begin position="1"/>
        <end position="73"/>
    </location>
</feature>
<dbReference type="PRINTS" id="PR00598">
    <property type="entry name" value="HTHMARR"/>
</dbReference>
<evidence type="ECO:0000313" key="6">
    <source>
        <dbReference type="Proteomes" id="UP000049855"/>
    </source>
</evidence>
<dbReference type="SUPFAM" id="SSF46785">
    <property type="entry name" value="Winged helix' DNA-binding domain"/>
    <property type="match status" value="1"/>
</dbReference>
<dbReference type="AlphaFoldDB" id="A0A0U1KSK3"/>
<evidence type="ECO:0000313" key="5">
    <source>
        <dbReference type="EMBL" id="CQR70099.1"/>
    </source>
</evidence>
<keyword evidence="2" id="KW-0238">DNA-binding</keyword>
<dbReference type="Proteomes" id="UP000049855">
    <property type="component" value="Unassembled WGS sequence"/>
</dbReference>